<evidence type="ECO:0000256" key="7">
    <source>
        <dbReference type="PIRSR" id="PIRSR004762-1"/>
    </source>
</evidence>
<keyword evidence="6" id="KW-0808">Transferase</keyword>
<gene>
    <name evidence="6" type="primary">mqnE</name>
    <name evidence="10" type="ORF">KSU1_D0233</name>
</gene>
<feature type="binding site" evidence="8">
    <location>
        <position position="109"/>
    </location>
    <ligand>
        <name>S-adenosyl-L-methionine</name>
        <dbReference type="ChEBI" id="CHEBI:59789"/>
    </ligand>
</feature>
<comment type="function">
    <text evidence="6">Radical SAM enzyme that catalyzes the addition of the adenosyl radical to the double bond of 3-[(1-carboxyvinyl)oxy]benzoate, leading to aminodeoxyfutalosine (AFL), a key intermediate in the formation of menaquinone (MK, vitamin K2) from chorismate.</text>
</comment>
<dbReference type="PROSITE" id="PS51918">
    <property type="entry name" value="RADICAL_SAM"/>
    <property type="match status" value="1"/>
</dbReference>
<keyword evidence="4 6" id="KW-0408">Iron</keyword>
<reference evidence="10 11" key="1">
    <citation type="journal article" date="2012" name="FEBS Lett.">
        <title>Anammox organism KSU-1 expresses a NirK-type copper-containing nitrite reductase instead of a NirS-type with cytochrome cd1.</title>
        <authorList>
            <person name="Hira D."/>
            <person name="Toh H."/>
            <person name="Migita C.T."/>
            <person name="Okubo H."/>
            <person name="Nishiyama T."/>
            <person name="Hattori M."/>
            <person name="Furukawa K."/>
            <person name="Fujii T."/>
        </authorList>
    </citation>
    <scope>NUCLEOTIDE SEQUENCE [LARGE SCALE GENOMIC DNA]</scope>
</reference>
<dbReference type="EMBL" id="BAFH01000004">
    <property type="protein sequence ID" value="GAB63542.1"/>
    <property type="molecule type" value="Genomic_DNA"/>
</dbReference>
<evidence type="ECO:0000313" key="11">
    <source>
        <dbReference type="Proteomes" id="UP000002985"/>
    </source>
</evidence>
<keyword evidence="11" id="KW-1185">Reference proteome</keyword>
<dbReference type="Pfam" id="PF04055">
    <property type="entry name" value="Radical_SAM"/>
    <property type="match status" value="1"/>
</dbReference>
<dbReference type="SFLD" id="SFLDF00342">
    <property type="entry name" value="cyclic_dehypoxanthine_futalosi"/>
    <property type="match status" value="1"/>
</dbReference>
<dbReference type="HAMAP" id="MF_00993">
    <property type="entry name" value="MqnE"/>
    <property type="match status" value="1"/>
</dbReference>
<evidence type="ECO:0000256" key="8">
    <source>
        <dbReference type="PIRSR" id="PIRSR004762-2"/>
    </source>
</evidence>
<comment type="similarity">
    <text evidence="6">Belongs to the radical SAM superfamily. MqnE family.</text>
</comment>
<dbReference type="InterPro" id="IPR013785">
    <property type="entry name" value="Aldolase_TIM"/>
</dbReference>
<feature type="binding site" evidence="6 7">
    <location>
        <position position="110"/>
    </location>
    <ligand>
        <name>[4Fe-4S] cluster</name>
        <dbReference type="ChEBI" id="CHEBI:49883"/>
        <note>4Fe-4S-S-AdoMet</note>
    </ligand>
</feature>
<sequence length="406" mass="45849">MLTVVITIPNVSVQSRTIESALWSYFAFVILHKMEKLLKQSSIYDILKKAGSGERLTFDDGVRLFRSNDILHIGHTANSIRERKNGNVAYYIINRHINYSNICENRCRFCAFSRDKEEAGSYVMDTEEILEKAVAATEEGATELHIVGGLHPDLPFDFYRKMIHEIHERCPEVHIKAFTAVEIEHLSRLAKLPVHQTLKILKEAGLGSLPGGGAEVFSPKVREQLCPEKLSGEGWLQVMREAHNLGLQSNATMLYGHIETPEERVNHLIKLRELQDETGGFMAFIPLAFHPKNTELSNHFSTTAMLDLKVISISRLMLDNFDHIKAYWIMLGIKLSQISLSFGVDDIDGTIQEEKITHAAGAETPEALSVHEITTLIKEAGRVPAERDTLYNLVKRKQQNIILQKA</sequence>
<dbReference type="PANTHER" id="PTHR43076">
    <property type="entry name" value="FO SYNTHASE (COFH)"/>
    <property type="match status" value="1"/>
</dbReference>
<dbReference type="SUPFAM" id="SSF102114">
    <property type="entry name" value="Radical SAM enzymes"/>
    <property type="match status" value="1"/>
</dbReference>
<organism evidence="10 11">
    <name type="scientific">Candidatus Jettenia caeni</name>
    <dbReference type="NCBI Taxonomy" id="247490"/>
    <lineage>
        <taxon>Bacteria</taxon>
        <taxon>Pseudomonadati</taxon>
        <taxon>Planctomycetota</taxon>
        <taxon>Candidatus Brocadiia</taxon>
        <taxon>Candidatus Brocadiales</taxon>
        <taxon>Candidatus Brocadiaceae</taxon>
        <taxon>Candidatus Jettenia</taxon>
    </lineage>
</organism>
<keyword evidence="6" id="KW-0474">Menaquinone biosynthesis</keyword>
<evidence type="ECO:0000259" key="9">
    <source>
        <dbReference type="PROSITE" id="PS51918"/>
    </source>
</evidence>
<dbReference type="InterPro" id="IPR006638">
    <property type="entry name" value="Elp3/MiaA/NifB-like_rSAM"/>
</dbReference>
<dbReference type="SFLD" id="SFLDG01064">
    <property type="entry name" value="F420__menaquinone_cofactor_bio"/>
    <property type="match status" value="2"/>
</dbReference>
<dbReference type="NCBIfam" id="TIGR00423">
    <property type="entry name" value="CofH family radical SAM protein"/>
    <property type="match status" value="1"/>
</dbReference>
<comment type="pathway">
    <text evidence="6">Quinol/quinone metabolism; menaquinone biosynthesis.</text>
</comment>
<dbReference type="InterPro" id="IPR034405">
    <property type="entry name" value="F420"/>
</dbReference>
<dbReference type="InterPro" id="IPR058240">
    <property type="entry name" value="rSAM_sf"/>
</dbReference>
<protein>
    <recommendedName>
        <fullName evidence="6">Aminodeoxyfutalosine synthase</fullName>
        <shortName evidence="6">AFL synthase</shortName>
        <shortName evidence="6">Aminofutalosine synthase</shortName>
        <ecNumber evidence="6">2.5.1.120</ecNumber>
    </recommendedName>
    <alternativeName>
        <fullName evidence="6">Menaquinone biosynthetic enzyme MqnE</fullName>
    </alternativeName>
</protein>
<comment type="cofactor">
    <cofactor evidence="6 7">
        <name>[4Fe-4S] cluster</name>
        <dbReference type="ChEBI" id="CHEBI:49883"/>
    </cofactor>
    <text evidence="6 7">Binds 1 [4Fe-4S] cluster. The cluster is coordinated with 3 cysteines and an exchangeable S-adenosyl-L-methionine.</text>
</comment>
<keyword evidence="5 6" id="KW-0411">Iron-sulfur</keyword>
<dbReference type="CDD" id="cd01335">
    <property type="entry name" value="Radical_SAM"/>
    <property type="match status" value="1"/>
</dbReference>
<evidence type="ECO:0000313" key="10">
    <source>
        <dbReference type="EMBL" id="GAB63542.1"/>
    </source>
</evidence>
<dbReference type="SFLD" id="SFLDG01389">
    <property type="entry name" value="menaquinone_synthsis_involved"/>
    <property type="match status" value="2"/>
</dbReference>
<dbReference type="GO" id="GO:0009234">
    <property type="term" value="P:menaquinone biosynthetic process"/>
    <property type="evidence" value="ECO:0007669"/>
    <property type="project" value="UniProtKB-UniRule"/>
</dbReference>
<dbReference type="GO" id="GO:0044689">
    <property type="term" value="F:7,8-didemethyl-8-hydroxy-5-deazariboflavin synthase activity"/>
    <property type="evidence" value="ECO:0007669"/>
    <property type="project" value="TreeGrafter"/>
</dbReference>
<name>I3IP97_9BACT</name>
<evidence type="ECO:0000256" key="4">
    <source>
        <dbReference type="ARBA" id="ARBA00023004"/>
    </source>
</evidence>
<dbReference type="SFLD" id="SFLDG01388">
    <property type="entry name" value="7_8-didemethyl-8-hydroxy-5-dea"/>
    <property type="match status" value="1"/>
</dbReference>
<dbReference type="GO" id="GO:0051539">
    <property type="term" value="F:4 iron, 4 sulfur cluster binding"/>
    <property type="evidence" value="ECO:0007669"/>
    <property type="project" value="UniProtKB-KW"/>
</dbReference>
<dbReference type="SFLD" id="SFLDS00029">
    <property type="entry name" value="Radical_SAM"/>
    <property type="match status" value="2"/>
</dbReference>
<evidence type="ECO:0000256" key="1">
    <source>
        <dbReference type="ARBA" id="ARBA00022485"/>
    </source>
</evidence>
<dbReference type="SMART" id="SM00729">
    <property type="entry name" value="Elp3"/>
    <property type="match status" value="1"/>
</dbReference>
<feature type="binding site" evidence="8">
    <location>
        <position position="215"/>
    </location>
    <ligand>
        <name>S-adenosyl-L-methionine</name>
        <dbReference type="ChEBI" id="CHEBI:59789"/>
    </ligand>
</feature>
<dbReference type="InterPro" id="IPR045567">
    <property type="entry name" value="CofH/MnqC-like_C"/>
</dbReference>
<feature type="binding site" evidence="6 7">
    <location>
        <position position="107"/>
    </location>
    <ligand>
        <name>[4Fe-4S] cluster</name>
        <dbReference type="ChEBI" id="CHEBI:49883"/>
        <note>4Fe-4S-S-AdoMet</note>
    </ligand>
</feature>
<keyword evidence="3 6" id="KW-0479">Metal-binding</keyword>
<dbReference type="AlphaFoldDB" id="I3IP97"/>
<evidence type="ECO:0000256" key="6">
    <source>
        <dbReference type="HAMAP-Rule" id="MF_00993"/>
    </source>
</evidence>
<dbReference type="GO" id="GO:0005506">
    <property type="term" value="F:iron ion binding"/>
    <property type="evidence" value="ECO:0007669"/>
    <property type="project" value="UniProtKB-UniRule"/>
</dbReference>
<accession>I3IP97</accession>
<feature type="binding site" evidence="6 7">
    <location>
        <position position="103"/>
    </location>
    <ligand>
        <name>[4Fe-4S] cluster</name>
        <dbReference type="ChEBI" id="CHEBI:49883"/>
        <note>4Fe-4S-S-AdoMet</note>
    </ligand>
</feature>
<dbReference type="PIRSF" id="PIRSF004762">
    <property type="entry name" value="CHP00423"/>
    <property type="match status" value="1"/>
</dbReference>
<evidence type="ECO:0000256" key="5">
    <source>
        <dbReference type="ARBA" id="ARBA00023014"/>
    </source>
</evidence>
<dbReference type="EC" id="2.5.1.120" evidence="6"/>
<dbReference type="Gene3D" id="3.20.20.70">
    <property type="entry name" value="Aldolase class I"/>
    <property type="match status" value="1"/>
</dbReference>
<evidence type="ECO:0000256" key="3">
    <source>
        <dbReference type="ARBA" id="ARBA00022723"/>
    </source>
</evidence>
<dbReference type="InterPro" id="IPR020050">
    <property type="entry name" value="FO_synthase_su2"/>
</dbReference>
<keyword evidence="1 6" id="KW-0004">4Fe-4S</keyword>
<dbReference type="PANTHER" id="PTHR43076:SF7">
    <property type="entry name" value="AMINODEOXYFUTALOSINE SYNTHASE"/>
    <property type="match status" value="1"/>
</dbReference>
<proteinExistence type="inferred from homology"/>
<dbReference type="InterPro" id="IPR007197">
    <property type="entry name" value="rSAM"/>
</dbReference>
<feature type="domain" description="Radical SAM core" evidence="9">
    <location>
        <begin position="89"/>
        <end position="319"/>
    </location>
</feature>
<evidence type="ECO:0000256" key="2">
    <source>
        <dbReference type="ARBA" id="ARBA00022691"/>
    </source>
</evidence>
<dbReference type="InterPro" id="IPR022432">
    <property type="entry name" value="MqnE"/>
</dbReference>
<dbReference type="GO" id="GO:0102573">
    <property type="term" value="F:aminodeoxyfutalosine synthase activity"/>
    <property type="evidence" value="ECO:0007669"/>
    <property type="project" value="UniProtKB-EC"/>
</dbReference>
<dbReference type="UniPathway" id="UPA00079"/>
<dbReference type="STRING" id="247490.KSU1_D0233"/>
<comment type="catalytic activity">
    <reaction evidence="6">
        <text>3-[(1-carboxyvinyl)-oxy]benzoate + S-adenosyl-L-methionine + H2O = 6-amino-6-deoxyfutalosine + hydrogencarbonate + L-methionine + H(+)</text>
        <dbReference type="Rhea" id="RHEA:33075"/>
        <dbReference type="ChEBI" id="CHEBI:15377"/>
        <dbReference type="ChEBI" id="CHEBI:15378"/>
        <dbReference type="ChEBI" id="CHEBI:17544"/>
        <dbReference type="ChEBI" id="CHEBI:57844"/>
        <dbReference type="ChEBI" id="CHEBI:59789"/>
        <dbReference type="ChEBI" id="CHEBI:64286"/>
        <dbReference type="ChEBI" id="CHEBI:76981"/>
        <dbReference type="EC" id="2.5.1.120"/>
    </reaction>
</comment>
<dbReference type="OrthoDB" id="9802027at2"/>
<dbReference type="eggNOG" id="COG1060">
    <property type="taxonomic scope" value="Bacteria"/>
</dbReference>
<comment type="caution">
    <text evidence="10">The sequence shown here is derived from an EMBL/GenBank/DDBJ whole genome shotgun (WGS) entry which is preliminary data.</text>
</comment>
<dbReference type="SFLD" id="SFLDF00343">
    <property type="entry name" value="aminofutalosine_synthase_(mqnE"/>
    <property type="match status" value="1"/>
</dbReference>
<dbReference type="Pfam" id="PF19288">
    <property type="entry name" value="CofH_C"/>
    <property type="match status" value="1"/>
</dbReference>
<keyword evidence="2 6" id="KW-0949">S-adenosyl-L-methionine</keyword>
<dbReference type="NCBIfam" id="TIGR03700">
    <property type="entry name" value="mena_SCO4494"/>
    <property type="match status" value="1"/>
</dbReference>
<dbReference type="Proteomes" id="UP000002985">
    <property type="component" value="Unassembled WGS sequence"/>
</dbReference>